<evidence type="ECO:0000259" key="6">
    <source>
        <dbReference type="Pfam" id="PF00496"/>
    </source>
</evidence>
<name>A0A365P3L5_9ACTN</name>
<keyword evidence="3 5" id="KW-0732">Signal</keyword>
<dbReference type="GO" id="GO:0015833">
    <property type="term" value="P:peptide transport"/>
    <property type="evidence" value="ECO:0007669"/>
    <property type="project" value="TreeGrafter"/>
</dbReference>
<proteinExistence type="inferred from homology"/>
<dbReference type="PANTHER" id="PTHR30290">
    <property type="entry name" value="PERIPLASMIC BINDING COMPONENT OF ABC TRANSPORTER"/>
    <property type="match status" value="1"/>
</dbReference>
<evidence type="ECO:0000313" key="7">
    <source>
        <dbReference type="EMBL" id="RBA29110.1"/>
    </source>
</evidence>
<evidence type="ECO:0000256" key="4">
    <source>
        <dbReference type="SAM" id="MobiDB-lite"/>
    </source>
</evidence>
<sequence length="361" mass="36506">MRPFYAVASVGLAVALAASGCAMPSAAGDGGEGGGSGGGSVGGRVVLADSAPMDEFNPVSGYGSTGVSPLYEGLLRPAAEDDETLPDLVPALAAAEPEVSDDGLTWTVRLREGVRFHDGSALDSGDVAATYRAVVDPVSGSPIASDYTSIARIGTPDPLTVEFGLDAPDPGMPARLLLGIAPSELLAPGPAAESTLNTAPVGTGPYRLQRLSPGEAVLVGDHDHRDGAPDVDTLVLRSVPDENARAQMVLTGEVDGTVLPPALAAGLAGRDGVELVSVGSADWRAVALPTAHPFTGDPAVRRALSLAVDREALVEHVLAGHGGPPPRRSPTPTRSTSRSAWPASKPTAEPGRRAGPTRGAN</sequence>
<gene>
    <name evidence="7" type="ORF">DQ226_18560</name>
</gene>
<reference evidence="7 8" key="1">
    <citation type="submission" date="2018-06" db="EMBL/GenBank/DDBJ databases">
        <title>Whole genome sequencing of four bacterial strains from South Shetland trench revealing bio-synthetic gene clusters.</title>
        <authorList>
            <person name="Abdel-Mageed W.M."/>
            <person name="Lehri B."/>
            <person name="Jarmusch S.A."/>
            <person name="Miranda K."/>
            <person name="Goodfellow M."/>
            <person name="Jaspars M."/>
            <person name="Karlyshev A.V."/>
        </authorList>
    </citation>
    <scope>NUCLEOTIDE SEQUENCE [LARGE SCALE GENOMIC DNA]</scope>
    <source>
        <strain evidence="7 8">SST1</strain>
    </source>
</reference>
<evidence type="ECO:0000256" key="3">
    <source>
        <dbReference type="ARBA" id="ARBA00022729"/>
    </source>
</evidence>
<dbReference type="EMBL" id="QNTT01000128">
    <property type="protein sequence ID" value="RBA29110.1"/>
    <property type="molecule type" value="Genomic_DNA"/>
</dbReference>
<dbReference type="Proteomes" id="UP000252187">
    <property type="component" value="Unassembled WGS sequence"/>
</dbReference>
<dbReference type="InterPro" id="IPR039424">
    <property type="entry name" value="SBP_5"/>
</dbReference>
<feature type="signal peptide" evidence="5">
    <location>
        <begin position="1"/>
        <end position="27"/>
    </location>
</feature>
<organism evidence="7 8">
    <name type="scientific">Dietzia maris</name>
    <dbReference type="NCBI Taxonomy" id="37915"/>
    <lineage>
        <taxon>Bacteria</taxon>
        <taxon>Bacillati</taxon>
        <taxon>Actinomycetota</taxon>
        <taxon>Actinomycetes</taxon>
        <taxon>Mycobacteriales</taxon>
        <taxon>Dietziaceae</taxon>
        <taxon>Dietzia</taxon>
    </lineage>
</organism>
<dbReference type="GO" id="GO:1904680">
    <property type="term" value="F:peptide transmembrane transporter activity"/>
    <property type="evidence" value="ECO:0007669"/>
    <property type="project" value="TreeGrafter"/>
</dbReference>
<dbReference type="Gene3D" id="3.10.105.10">
    <property type="entry name" value="Dipeptide-binding Protein, Domain 3"/>
    <property type="match status" value="1"/>
</dbReference>
<comment type="caution">
    <text evidence="7">The sequence shown here is derived from an EMBL/GenBank/DDBJ whole genome shotgun (WGS) entry which is preliminary data.</text>
</comment>
<comment type="similarity">
    <text evidence="1">Belongs to the bacterial solute-binding protein 5 family.</text>
</comment>
<keyword evidence="2" id="KW-0813">Transport</keyword>
<evidence type="ECO:0000256" key="2">
    <source>
        <dbReference type="ARBA" id="ARBA00022448"/>
    </source>
</evidence>
<dbReference type="PANTHER" id="PTHR30290:SF9">
    <property type="entry name" value="OLIGOPEPTIDE-BINDING PROTEIN APPA"/>
    <property type="match status" value="1"/>
</dbReference>
<dbReference type="Gene3D" id="3.90.76.10">
    <property type="entry name" value="Dipeptide-binding Protein, Domain 1"/>
    <property type="match status" value="1"/>
</dbReference>
<feature type="compositionally biased region" description="Low complexity" evidence="4">
    <location>
        <begin position="330"/>
        <end position="339"/>
    </location>
</feature>
<evidence type="ECO:0000256" key="5">
    <source>
        <dbReference type="SAM" id="SignalP"/>
    </source>
</evidence>
<accession>A0A365P3L5</accession>
<dbReference type="InterPro" id="IPR000914">
    <property type="entry name" value="SBP_5_dom"/>
</dbReference>
<dbReference type="PROSITE" id="PS51257">
    <property type="entry name" value="PROKAR_LIPOPROTEIN"/>
    <property type="match status" value="1"/>
</dbReference>
<feature type="domain" description="Solute-binding protein family 5" evidence="6">
    <location>
        <begin position="88"/>
        <end position="333"/>
    </location>
</feature>
<dbReference type="Gene3D" id="3.40.190.10">
    <property type="entry name" value="Periplasmic binding protein-like II"/>
    <property type="match status" value="1"/>
</dbReference>
<feature type="chain" id="PRO_5017065627" evidence="5">
    <location>
        <begin position="28"/>
        <end position="361"/>
    </location>
</feature>
<dbReference type="Pfam" id="PF00496">
    <property type="entry name" value="SBP_bac_5"/>
    <property type="match status" value="1"/>
</dbReference>
<feature type="region of interest" description="Disordered" evidence="4">
    <location>
        <begin position="318"/>
        <end position="361"/>
    </location>
</feature>
<dbReference type="AlphaFoldDB" id="A0A365P3L5"/>
<evidence type="ECO:0000313" key="8">
    <source>
        <dbReference type="Proteomes" id="UP000252187"/>
    </source>
</evidence>
<protein>
    <submittedName>
        <fullName evidence="7">ABC transporter substrate-binding protein</fullName>
    </submittedName>
</protein>
<dbReference type="SUPFAM" id="SSF53850">
    <property type="entry name" value="Periplasmic binding protein-like II"/>
    <property type="match status" value="1"/>
</dbReference>
<feature type="non-terminal residue" evidence="7">
    <location>
        <position position="361"/>
    </location>
</feature>
<evidence type="ECO:0000256" key="1">
    <source>
        <dbReference type="ARBA" id="ARBA00005695"/>
    </source>
</evidence>